<evidence type="ECO:0000256" key="1">
    <source>
        <dbReference type="SAM" id="SignalP"/>
    </source>
</evidence>
<reference evidence="2" key="1">
    <citation type="submission" date="2020-10" db="EMBL/GenBank/DDBJ databases">
        <authorList>
            <person name="Gilroy R."/>
        </authorList>
    </citation>
    <scope>NUCLEOTIDE SEQUENCE</scope>
    <source>
        <strain evidence="2">ChiGjej1B1-24693</strain>
    </source>
</reference>
<proteinExistence type="predicted"/>
<protein>
    <recommendedName>
        <fullName evidence="4">DUF3558 domain-containing protein</fullName>
    </recommendedName>
</protein>
<sequence length="315" mass="32968">MRGLTAAVSAVILVASAVLSGCTPARDLPEMLPPEQVRALDLCALVPFDEVKQRHPDLKFNYGSRLVLGPDSCWFQVATGSSVWIQTEGEPLPTWIAKDDPDEVTASEVPGGVVLTRELNRDPFCDVAAVSDAGLVLDVALSPATPAEAESQCSLANDLATVALAHAGEELPTIAWPEDSLYSKDICGFAEQSGLIVAAGLEGQEIEPNASARDCDVDRSNDATPFHSLELTAQLGQPAAENGARGVTVDGRDAVLYDQAGVTCELTIDFGNNPVLAEVLGTKTAHENLLVKAAPAEGVSCSTLVELVEPVLGSL</sequence>
<reference evidence="2" key="2">
    <citation type="journal article" date="2021" name="PeerJ">
        <title>Extensive microbial diversity within the chicken gut microbiome revealed by metagenomics and culture.</title>
        <authorList>
            <person name="Gilroy R."/>
            <person name="Ravi A."/>
            <person name="Getino M."/>
            <person name="Pursley I."/>
            <person name="Horton D.L."/>
            <person name="Alikhan N.F."/>
            <person name="Baker D."/>
            <person name="Gharbi K."/>
            <person name="Hall N."/>
            <person name="Watson M."/>
            <person name="Adriaenssens E.M."/>
            <person name="Foster-Nyarko E."/>
            <person name="Jarju S."/>
            <person name="Secka A."/>
            <person name="Antonio M."/>
            <person name="Oren A."/>
            <person name="Chaudhuri R.R."/>
            <person name="La Ragione R."/>
            <person name="Hildebrand F."/>
            <person name="Pallen M.J."/>
        </authorList>
    </citation>
    <scope>NUCLEOTIDE SEQUENCE</scope>
    <source>
        <strain evidence="2">ChiGjej1B1-24693</strain>
    </source>
</reference>
<dbReference type="PROSITE" id="PS51257">
    <property type="entry name" value="PROKAR_LIPOPROTEIN"/>
    <property type="match status" value="1"/>
</dbReference>
<comment type="caution">
    <text evidence="2">The sequence shown here is derived from an EMBL/GenBank/DDBJ whole genome shotgun (WGS) entry which is preliminary data.</text>
</comment>
<dbReference type="Proteomes" id="UP000886842">
    <property type="component" value="Unassembled WGS sequence"/>
</dbReference>
<gene>
    <name evidence="2" type="ORF">IAA98_06000</name>
</gene>
<dbReference type="AlphaFoldDB" id="A0A9D1GWK7"/>
<feature type="signal peptide" evidence="1">
    <location>
        <begin position="1"/>
        <end position="20"/>
    </location>
</feature>
<evidence type="ECO:0000313" key="3">
    <source>
        <dbReference type="Proteomes" id="UP000886842"/>
    </source>
</evidence>
<dbReference type="EMBL" id="DVLP01000182">
    <property type="protein sequence ID" value="HIT75116.1"/>
    <property type="molecule type" value="Genomic_DNA"/>
</dbReference>
<evidence type="ECO:0000313" key="2">
    <source>
        <dbReference type="EMBL" id="HIT75116.1"/>
    </source>
</evidence>
<name>A0A9D1GWK7_9ACTN</name>
<feature type="chain" id="PRO_5038669068" description="DUF3558 domain-containing protein" evidence="1">
    <location>
        <begin position="21"/>
        <end position="315"/>
    </location>
</feature>
<keyword evidence="1" id="KW-0732">Signal</keyword>
<accession>A0A9D1GWK7</accession>
<organism evidence="2 3">
    <name type="scientific">Candidatus Avipropionibacterium avicola</name>
    <dbReference type="NCBI Taxonomy" id="2840701"/>
    <lineage>
        <taxon>Bacteria</taxon>
        <taxon>Bacillati</taxon>
        <taxon>Actinomycetota</taxon>
        <taxon>Actinomycetes</taxon>
        <taxon>Propionibacteriales</taxon>
        <taxon>Propionibacteriaceae</taxon>
        <taxon>Propionibacteriaceae incertae sedis</taxon>
        <taxon>Candidatus Avipropionibacterium</taxon>
    </lineage>
</organism>
<evidence type="ECO:0008006" key="4">
    <source>
        <dbReference type="Google" id="ProtNLM"/>
    </source>
</evidence>